<dbReference type="GeneID" id="24252665"/>
<organism evidence="2 3">
    <name type="scientific">Clostridium tetani</name>
    <dbReference type="NCBI Taxonomy" id="1513"/>
    <lineage>
        <taxon>Bacteria</taxon>
        <taxon>Bacillati</taxon>
        <taxon>Bacillota</taxon>
        <taxon>Clostridia</taxon>
        <taxon>Eubacteriales</taxon>
        <taxon>Clostridiaceae</taxon>
        <taxon>Clostridium</taxon>
    </lineage>
</organism>
<protein>
    <submittedName>
        <fullName evidence="2">Uncharacterized protein</fullName>
    </submittedName>
</protein>
<evidence type="ECO:0000313" key="3">
    <source>
        <dbReference type="Proteomes" id="UP000290921"/>
    </source>
</evidence>
<name>A0A4Q0VED1_CLOTA</name>
<accession>A0A4Q0VED1</accession>
<evidence type="ECO:0000313" key="2">
    <source>
        <dbReference type="EMBL" id="RXI50578.1"/>
    </source>
</evidence>
<dbReference type="EMBL" id="AP026818">
    <property type="protein sequence ID" value="BDR80568.1"/>
    <property type="molecule type" value="Genomic_DNA"/>
</dbReference>
<dbReference type="Proteomes" id="UP000290921">
    <property type="component" value="Unassembled WGS sequence"/>
</dbReference>
<dbReference type="EMBL" id="QMAP01000001">
    <property type="protein sequence ID" value="RXI50578.1"/>
    <property type="molecule type" value="Genomic_DNA"/>
</dbReference>
<sequence>MGKCPFLSSRNDYVECFEECPIHEYKDTYGNCPFKTLEMYKSEIKNNYDEVNPDCKGFDFLKEYYYDVNKSYF</sequence>
<reference evidence="1 4" key="2">
    <citation type="submission" date="2022-09" db="EMBL/GenBank/DDBJ databases">
        <title>complete genome sequences of Clostridium tetani str. KHSU-234311-028 isolated from soil.</title>
        <authorList>
            <person name="Sekizuka T."/>
            <person name="Shitada C."/>
            <person name="Takahashi M."/>
            <person name="Kuroda M."/>
        </authorList>
    </citation>
    <scope>NUCLEOTIDE SEQUENCE [LARGE SCALE GENOMIC DNA]</scope>
    <source>
        <strain evidence="1 4">KHSU-234311-028</strain>
    </source>
</reference>
<evidence type="ECO:0000313" key="4">
    <source>
        <dbReference type="Proteomes" id="UP001321763"/>
    </source>
</evidence>
<reference evidence="2 3" key="1">
    <citation type="submission" date="2018-06" db="EMBL/GenBank/DDBJ databases">
        <title>Genome conservation of Clostridium tetani.</title>
        <authorList>
            <person name="Bruggemann H."/>
            <person name="Popoff M.R."/>
        </authorList>
    </citation>
    <scope>NUCLEOTIDE SEQUENCE [LARGE SCALE GENOMIC DNA]</scope>
    <source>
        <strain evidence="2 3">2017.061</strain>
    </source>
</reference>
<dbReference type="RefSeq" id="WP_035110124.1">
    <property type="nucleotide sequence ID" value="NZ_AP026804.1"/>
</dbReference>
<gene>
    <name evidence="2" type="ORF">DP130_00995</name>
    <name evidence="1" type="ORF">K234311028_08140</name>
</gene>
<dbReference type="AlphaFoldDB" id="A0A4Q0VED1"/>
<proteinExistence type="predicted"/>
<dbReference type="Proteomes" id="UP001321763">
    <property type="component" value="Chromosome"/>
</dbReference>
<evidence type="ECO:0000313" key="1">
    <source>
        <dbReference type="EMBL" id="BDR80568.1"/>
    </source>
</evidence>